<keyword evidence="4" id="KW-1185">Reference proteome</keyword>
<feature type="compositionally biased region" description="Low complexity" evidence="1">
    <location>
        <begin position="38"/>
        <end position="59"/>
    </location>
</feature>
<dbReference type="Proteomes" id="UP001462640">
    <property type="component" value="Unassembled WGS sequence"/>
</dbReference>
<dbReference type="RefSeq" id="WP_347611388.1">
    <property type="nucleotide sequence ID" value="NZ_JBDPZC010000007.1"/>
</dbReference>
<comment type="caution">
    <text evidence="3">The sequence shown here is derived from an EMBL/GenBank/DDBJ whole genome shotgun (WGS) entry which is preliminary data.</text>
</comment>
<evidence type="ECO:0000256" key="1">
    <source>
        <dbReference type="SAM" id="MobiDB-lite"/>
    </source>
</evidence>
<proteinExistence type="predicted"/>
<protein>
    <submittedName>
        <fullName evidence="3">DUF4157 domain-containing protein</fullName>
    </submittedName>
</protein>
<dbReference type="Pfam" id="PF13699">
    <property type="entry name" value="eCIS_core"/>
    <property type="match status" value="1"/>
</dbReference>
<name>A0ABV0GGT6_9BURK</name>
<evidence type="ECO:0000313" key="3">
    <source>
        <dbReference type="EMBL" id="MEO3714279.1"/>
    </source>
</evidence>
<feature type="domain" description="eCIS core" evidence="2">
    <location>
        <begin position="93"/>
        <end position="158"/>
    </location>
</feature>
<accession>A0ABV0GGT6</accession>
<dbReference type="EMBL" id="JBDPZC010000007">
    <property type="protein sequence ID" value="MEO3714279.1"/>
    <property type="molecule type" value="Genomic_DNA"/>
</dbReference>
<sequence length="494" mass="52304">MAARLLRVQPAAAGGEGAGVPPMKPMRSTSRSHDPELASRSASRLPAAGAGAAAPRAPGISMAHTPRQQAQQQRIAQLRAMAPPAQSPAAMGLPEPLRAGIESLSGLDMSGVRVHRNSSKPAALQAHAYAQGKDIHLGPGQEQHLPHEAWHVVQQAQGRVRPTVQMAQGLALNNDAALEREADQMGARAAGRSGESRASQHAGAVAASPAGAAMQAKAGPMRTVAAVSLGLGASPSEGLPIQAFGIAMVHLQDDSGPYVANITFHERVPTSADKGKGDHTVAETLITNSIKSLIGTNVTGFLKGLYRLVLENLQGHESAQHTEAVEEQRATVDVNSLLQAIREGVEHVSPYELAGKLSDLLSMYWRLLEKREATAFGRHEGKTTGGTGGVGEEEARKLLLQLDERLAQIEPSTWWHLHQEVGATAQIVVGCMDIVVAKFTPDQKLYLCHRGARHAATAVGVSNTDWINKVAVKVYARLTGETLGPRRAPDNPFL</sequence>
<gene>
    <name evidence="3" type="ORF">ABDJ40_16060</name>
</gene>
<feature type="region of interest" description="Disordered" evidence="1">
    <location>
        <begin position="1"/>
        <end position="74"/>
    </location>
</feature>
<organism evidence="3 4">
    <name type="scientific">Roseateles flavus</name>
    <dbReference type="NCBI Taxonomy" id="3149041"/>
    <lineage>
        <taxon>Bacteria</taxon>
        <taxon>Pseudomonadati</taxon>
        <taxon>Pseudomonadota</taxon>
        <taxon>Betaproteobacteria</taxon>
        <taxon>Burkholderiales</taxon>
        <taxon>Sphaerotilaceae</taxon>
        <taxon>Roseateles</taxon>
    </lineage>
</organism>
<dbReference type="InterPro" id="IPR025295">
    <property type="entry name" value="eCIS_core_dom"/>
</dbReference>
<evidence type="ECO:0000259" key="2">
    <source>
        <dbReference type="Pfam" id="PF13699"/>
    </source>
</evidence>
<evidence type="ECO:0000313" key="4">
    <source>
        <dbReference type="Proteomes" id="UP001462640"/>
    </source>
</evidence>
<reference evidence="3 4" key="1">
    <citation type="submission" date="2024-05" db="EMBL/GenBank/DDBJ databases">
        <title>Roseateles sp. 2.12 16S ribosomal RNA gene Genome sequencing and assembly.</title>
        <authorList>
            <person name="Woo H."/>
        </authorList>
    </citation>
    <scope>NUCLEOTIDE SEQUENCE [LARGE SCALE GENOMIC DNA]</scope>
    <source>
        <strain evidence="3 4">2.12</strain>
    </source>
</reference>